<keyword evidence="1" id="KW-0805">Transcription regulation</keyword>
<dbReference type="InterPro" id="IPR000835">
    <property type="entry name" value="HTH_MarR-typ"/>
</dbReference>
<dbReference type="EMBL" id="JAKIKS010000078">
    <property type="protein sequence ID" value="MCL1126208.1"/>
    <property type="molecule type" value="Genomic_DNA"/>
</dbReference>
<dbReference type="SUPFAM" id="SSF46785">
    <property type="entry name" value="Winged helix' DNA-binding domain"/>
    <property type="match status" value="1"/>
</dbReference>
<dbReference type="PANTHER" id="PTHR42756:SF1">
    <property type="entry name" value="TRANSCRIPTIONAL REPRESSOR OF EMRAB OPERON"/>
    <property type="match status" value="1"/>
</dbReference>
<organism evidence="5 6">
    <name type="scientific">Shewanella surugensis</name>
    <dbReference type="NCBI Taxonomy" id="212020"/>
    <lineage>
        <taxon>Bacteria</taxon>
        <taxon>Pseudomonadati</taxon>
        <taxon>Pseudomonadota</taxon>
        <taxon>Gammaproteobacteria</taxon>
        <taxon>Alteromonadales</taxon>
        <taxon>Shewanellaceae</taxon>
        <taxon>Shewanella</taxon>
    </lineage>
</organism>
<dbReference type="RefSeq" id="WP_248941598.1">
    <property type="nucleotide sequence ID" value="NZ_JAKIKS010000078.1"/>
</dbReference>
<dbReference type="InterPro" id="IPR036390">
    <property type="entry name" value="WH_DNA-bd_sf"/>
</dbReference>
<evidence type="ECO:0000259" key="4">
    <source>
        <dbReference type="PROSITE" id="PS50995"/>
    </source>
</evidence>
<evidence type="ECO:0000256" key="3">
    <source>
        <dbReference type="ARBA" id="ARBA00023163"/>
    </source>
</evidence>
<keyword evidence="3" id="KW-0804">Transcription</keyword>
<evidence type="ECO:0000256" key="1">
    <source>
        <dbReference type="ARBA" id="ARBA00023015"/>
    </source>
</evidence>
<feature type="domain" description="HTH marR-type" evidence="4">
    <location>
        <begin position="26"/>
        <end position="161"/>
    </location>
</feature>
<dbReference type="SMART" id="SM00347">
    <property type="entry name" value="HTH_MARR"/>
    <property type="match status" value="1"/>
</dbReference>
<protein>
    <submittedName>
        <fullName evidence="5">MarR family transcriptional regulator</fullName>
    </submittedName>
</protein>
<dbReference type="Proteomes" id="UP001203423">
    <property type="component" value="Unassembled WGS sequence"/>
</dbReference>
<keyword evidence="2" id="KW-0238">DNA-binding</keyword>
<dbReference type="PRINTS" id="PR00598">
    <property type="entry name" value="HTHMARR"/>
</dbReference>
<keyword evidence="6" id="KW-1185">Reference proteome</keyword>
<dbReference type="Gene3D" id="1.10.10.10">
    <property type="entry name" value="Winged helix-like DNA-binding domain superfamily/Winged helix DNA-binding domain"/>
    <property type="match status" value="1"/>
</dbReference>
<evidence type="ECO:0000256" key="2">
    <source>
        <dbReference type="ARBA" id="ARBA00023125"/>
    </source>
</evidence>
<comment type="caution">
    <text evidence="5">The sequence shown here is derived from an EMBL/GenBank/DDBJ whole genome shotgun (WGS) entry which is preliminary data.</text>
</comment>
<dbReference type="PROSITE" id="PS50995">
    <property type="entry name" value="HTH_MARR_2"/>
    <property type="match status" value="1"/>
</dbReference>
<name>A0ABT0LEV4_9GAMM</name>
<evidence type="ECO:0000313" key="5">
    <source>
        <dbReference type="EMBL" id="MCL1126208.1"/>
    </source>
</evidence>
<proteinExistence type="predicted"/>
<reference evidence="5 6" key="1">
    <citation type="submission" date="2022-01" db="EMBL/GenBank/DDBJ databases">
        <title>Whole genome-based taxonomy of the Shewanellaceae.</title>
        <authorList>
            <person name="Martin-Rodriguez A.J."/>
        </authorList>
    </citation>
    <scope>NUCLEOTIDE SEQUENCE [LARGE SCALE GENOMIC DNA]</scope>
    <source>
        <strain evidence="5 6">DSM 17177</strain>
    </source>
</reference>
<sequence>MKMNTDHVDTILAQWAKERPDIDSTPMAVTGRLAKVTHAVSQAQSRVFSEFGLNMGEFDVLATLLRSGSPYSLTPNQLLQALMLSSGAMTNRVDRLEAKALVYRQADPNDRRGVLVTLTATGSDLINQVVVKHVDKGHGLLDPLTLDEQALLARLLKKLLIAYER</sequence>
<accession>A0ABT0LEV4</accession>
<evidence type="ECO:0000313" key="6">
    <source>
        <dbReference type="Proteomes" id="UP001203423"/>
    </source>
</evidence>
<dbReference type="Pfam" id="PF12802">
    <property type="entry name" value="MarR_2"/>
    <property type="match status" value="1"/>
</dbReference>
<dbReference type="PANTHER" id="PTHR42756">
    <property type="entry name" value="TRANSCRIPTIONAL REGULATOR, MARR"/>
    <property type="match status" value="1"/>
</dbReference>
<dbReference type="InterPro" id="IPR036388">
    <property type="entry name" value="WH-like_DNA-bd_sf"/>
</dbReference>
<gene>
    <name evidence="5" type="ORF">L2764_17420</name>
</gene>